<protein>
    <submittedName>
        <fullName evidence="2">Acyl-CoA N-acyltransferase</fullName>
    </submittedName>
</protein>
<dbReference type="AlphaFoldDB" id="A0AA39XHP7"/>
<gene>
    <name evidence="2" type="ORF">B0T14DRAFT_415272</name>
</gene>
<dbReference type="InterPro" id="IPR000182">
    <property type="entry name" value="GNAT_dom"/>
</dbReference>
<dbReference type="InterPro" id="IPR016181">
    <property type="entry name" value="Acyl_CoA_acyltransferase"/>
</dbReference>
<dbReference type="GO" id="GO:0016747">
    <property type="term" value="F:acyltransferase activity, transferring groups other than amino-acyl groups"/>
    <property type="evidence" value="ECO:0007669"/>
    <property type="project" value="InterPro"/>
</dbReference>
<dbReference type="EMBL" id="JAULSU010000001">
    <property type="protein sequence ID" value="KAK0634203.1"/>
    <property type="molecule type" value="Genomic_DNA"/>
</dbReference>
<keyword evidence="3" id="KW-1185">Reference proteome</keyword>
<evidence type="ECO:0000259" key="1">
    <source>
        <dbReference type="PROSITE" id="PS51186"/>
    </source>
</evidence>
<feature type="domain" description="N-acetyltransferase" evidence="1">
    <location>
        <begin position="64"/>
        <end position="207"/>
    </location>
</feature>
<reference evidence="2" key="1">
    <citation type="submission" date="2023-06" db="EMBL/GenBank/DDBJ databases">
        <title>Genome-scale phylogeny and comparative genomics of the fungal order Sordariales.</title>
        <authorList>
            <consortium name="Lawrence Berkeley National Laboratory"/>
            <person name="Hensen N."/>
            <person name="Bonometti L."/>
            <person name="Westerberg I."/>
            <person name="Brannstrom I.O."/>
            <person name="Guillou S."/>
            <person name="Cros-Aarteil S."/>
            <person name="Calhoun S."/>
            <person name="Haridas S."/>
            <person name="Kuo A."/>
            <person name="Mondo S."/>
            <person name="Pangilinan J."/>
            <person name="Riley R."/>
            <person name="Labutti K."/>
            <person name="Andreopoulos B."/>
            <person name="Lipzen A."/>
            <person name="Chen C."/>
            <person name="Yanf M."/>
            <person name="Daum C."/>
            <person name="Ng V."/>
            <person name="Clum A."/>
            <person name="Steindorff A."/>
            <person name="Ohm R."/>
            <person name="Martin F."/>
            <person name="Silar P."/>
            <person name="Natvig D."/>
            <person name="Lalanne C."/>
            <person name="Gautier V."/>
            <person name="Ament-Velasquez S.L."/>
            <person name="Kruys A."/>
            <person name="Hutchinson M.I."/>
            <person name="Powell A.J."/>
            <person name="Barry K."/>
            <person name="Miller A.N."/>
            <person name="Grigoriev I.V."/>
            <person name="Debuchy R."/>
            <person name="Gladieux P."/>
            <person name="Thoren M.H."/>
            <person name="Johannesson H."/>
        </authorList>
    </citation>
    <scope>NUCLEOTIDE SEQUENCE</scope>
    <source>
        <strain evidence="2">CBS 606.72</strain>
    </source>
</reference>
<dbReference type="CDD" id="cd04301">
    <property type="entry name" value="NAT_SF"/>
    <property type="match status" value="1"/>
</dbReference>
<evidence type="ECO:0000313" key="2">
    <source>
        <dbReference type="EMBL" id="KAK0634203.1"/>
    </source>
</evidence>
<dbReference type="Pfam" id="PF13508">
    <property type="entry name" value="Acetyltransf_7"/>
    <property type="match status" value="1"/>
</dbReference>
<dbReference type="PROSITE" id="PS51186">
    <property type="entry name" value="GNAT"/>
    <property type="match status" value="1"/>
</dbReference>
<dbReference type="Proteomes" id="UP001175000">
    <property type="component" value="Unassembled WGS sequence"/>
</dbReference>
<dbReference type="SUPFAM" id="SSF55729">
    <property type="entry name" value="Acyl-CoA N-acyltransferases (Nat)"/>
    <property type="match status" value="1"/>
</dbReference>
<dbReference type="Gene3D" id="3.40.630.30">
    <property type="match status" value="1"/>
</dbReference>
<accession>A0AA39XHP7</accession>
<sequence length="212" mass="23299">MLSIRVATPADAHAMGLVSTNAFRDTLSTVIFPPHLRTSDKDVVTPWRAARTLRRMNEGKPTFVMVDTNPETNEETIVGFAQWERPGGATKGQEGEYDEDRLAEGLDADALARMMGAMDVEAKKQLGPDGYAKMWYLIILAVDPSYQRRGIGRKLVRWGLDQAAAAEGQKVFLIATPEGKPLYESLGFQVLGGFDAGGLLYYSMLWTPSVAN</sequence>
<dbReference type="PANTHER" id="PTHR42791">
    <property type="entry name" value="GNAT FAMILY ACETYLTRANSFERASE"/>
    <property type="match status" value="1"/>
</dbReference>
<dbReference type="PANTHER" id="PTHR42791:SF2">
    <property type="entry name" value="N-ACETYLTRANSFERASE DOMAIN-CONTAINING PROTEIN"/>
    <property type="match status" value="1"/>
</dbReference>
<evidence type="ECO:0000313" key="3">
    <source>
        <dbReference type="Proteomes" id="UP001175000"/>
    </source>
</evidence>
<organism evidence="2 3">
    <name type="scientific">Immersiella caudata</name>
    <dbReference type="NCBI Taxonomy" id="314043"/>
    <lineage>
        <taxon>Eukaryota</taxon>
        <taxon>Fungi</taxon>
        <taxon>Dikarya</taxon>
        <taxon>Ascomycota</taxon>
        <taxon>Pezizomycotina</taxon>
        <taxon>Sordariomycetes</taxon>
        <taxon>Sordariomycetidae</taxon>
        <taxon>Sordariales</taxon>
        <taxon>Lasiosphaeriaceae</taxon>
        <taxon>Immersiella</taxon>
    </lineage>
</organism>
<comment type="caution">
    <text evidence="2">The sequence shown here is derived from an EMBL/GenBank/DDBJ whole genome shotgun (WGS) entry which is preliminary data.</text>
</comment>
<proteinExistence type="predicted"/>
<name>A0AA39XHP7_9PEZI</name>
<dbReference type="InterPro" id="IPR052523">
    <property type="entry name" value="Trichothecene_AcTrans"/>
</dbReference>